<dbReference type="InterPro" id="IPR006314">
    <property type="entry name" value="Dyp_peroxidase"/>
</dbReference>
<protein>
    <submittedName>
        <fullName evidence="12">Peroxidase</fullName>
    </submittedName>
</protein>
<dbReference type="SUPFAM" id="SSF54909">
    <property type="entry name" value="Dimeric alpha+beta barrel"/>
    <property type="match status" value="1"/>
</dbReference>
<keyword evidence="4" id="KW-0479">Metal-binding</keyword>
<evidence type="ECO:0000256" key="6">
    <source>
        <dbReference type="ARBA" id="ARBA00023002"/>
    </source>
</evidence>
<evidence type="ECO:0000256" key="2">
    <source>
        <dbReference type="ARBA" id="ARBA00022559"/>
    </source>
</evidence>
<keyword evidence="5" id="KW-0732">Signal</keyword>
<keyword evidence="2 12" id="KW-0575">Peroxidase</keyword>
<feature type="region of interest" description="Disordered" evidence="9">
    <location>
        <begin position="129"/>
        <end position="151"/>
    </location>
</feature>
<evidence type="ECO:0000313" key="13">
    <source>
        <dbReference type="Proteomes" id="UP000228484"/>
    </source>
</evidence>
<sequence>MASFENEEPNRDNIASLEQEPLLHVDQIQGNILGGFNKDFQQFLFFEIVDPNLTKQWIQSISSQISTTQEVVMFNRLYQMMWARRGSEPTGLIATWMNIAFSYAGLKKLVSEESLKDFSKSGPFAFGMKKRSGKLGDPRDQTSEGNPKNWVIGGDANSPDILLVIASDSELELTKKVQDIKTNSTVESGLKLVYEEAGRDRNDLPGREHFGFRDGISQPAVRGRFSTAPGDMLTKRWVDPSDEAFLTDAELGEKLVWPGEFVFGYPAQSDASLDPVPMEDKDLPINYGVPVWAKNGSFLVVRRLRQDVAGFWEFLTEKGKELNMCPTLMGTKMVGRWPSGAPLMRSSEADNHELAKDDHANNHFLYESNTPDVKLSPDLNYTDPFPKAKEDFFGKLCPISAHIRKVNPRDSATDIVGAFSALTRRILRRGIPFGSPLNVDMSMPPYSDTENGNRGLMFLCYQTRIEFQFEFLTQRWANSPEFPTGSRCTSSGDVCPTPGEDPIIGQNGNDSNGNRSRSFTYAPNQSMNIMKEFVIPTGGEYYFQPSIDALKTVIGNQA</sequence>
<dbReference type="GO" id="GO:0004601">
    <property type="term" value="F:peroxidase activity"/>
    <property type="evidence" value="ECO:0007669"/>
    <property type="project" value="UniProtKB-KW"/>
</dbReference>
<dbReference type="RefSeq" id="WP_099686488.1">
    <property type="nucleotide sequence ID" value="NZ_NWUW01000042.1"/>
</dbReference>
<gene>
    <name evidence="12" type="ORF">CO726_28225</name>
</gene>
<dbReference type="InterPro" id="IPR011008">
    <property type="entry name" value="Dimeric_a/b-barrel"/>
</dbReference>
<comment type="caution">
    <text evidence="12">The sequence shown here is derived from an EMBL/GenBank/DDBJ whole genome shotgun (WGS) entry which is preliminary data.</text>
</comment>
<dbReference type="Proteomes" id="UP000228484">
    <property type="component" value="Unassembled WGS sequence"/>
</dbReference>
<feature type="domain" description="DyP dimeric alpha+beta barrel" evidence="11">
    <location>
        <begin position="27"/>
        <end position="201"/>
    </location>
</feature>
<comment type="similarity">
    <text evidence="8">Belongs to the DyP-type peroxidase family.</text>
</comment>
<name>A0A2G6Q5N0_9BACI</name>
<dbReference type="Pfam" id="PF20628">
    <property type="entry name" value="Dyp_perox_C"/>
    <property type="match status" value="1"/>
</dbReference>
<evidence type="ECO:0000313" key="12">
    <source>
        <dbReference type="EMBL" id="PIE92146.1"/>
    </source>
</evidence>
<dbReference type="AlphaFoldDB" id="A0A2G6Q5N0"/>
<proteinExistence type="inferred from homology"/>
<keyword evidence="7" id="KW-0408">Iron</keyword>
<dbReference type="EMBL" id="NWUW01000042">
    <property type="protein sequence ID" value="PIE92146.1"/>
    <property type="molecule type" value="Genomic_DNA"/>
</dbReference>
<evidence type="ECO:0000256" key="9">
    <source>
        <dbReference type="SAM" id="MobiDB-lite"/>
    </source>
</evidence>
<evidence type="ECO:0000256" key="3">
    <source>
        <dbReference type="ARBA" id="ARBA00022617"/>
    </source>
</evidence>
<dbReference type="GO" id="GO:0046872">
    <property type="term" value="F:metal ion binding"/>
    <property type="evidence" value="ECO:0007669"/>
    <property type="project" value="UniProtKB-KW"/>
</dbReference>
<dbReference type="InterPro" id="IPR048328">
    <property type="entry name" value="Dyp_perox_C"/>
</dbReference>
<dbReference type="GO" id="GO:0020037">
    <property type="term" value="F:heme binding"/>
    <property type="evidence" value="ECO:0007669"/>
    <property type="project" value="InterPro"/>
</dbReference>
<reference evidence="12 13" key="1">
    <citation type="submission" date="2017-09" db="EMBL/GenBank/DDBJ databases">
        <title>Biocontrol bacteria screening and application from spent mushroom substrate.</title>
        <authorList>
            <person name="Sun X."/>
        </authorList>
    </citation>
    <scope>NUCLEOTIDE SEQUENCE [LARGE SCALE GENOMIC DNA]</scope>
    <source>
        <strain evidence="12 13">100374</strain>
    </source>
</reference>
<dbReference type="NCBIfam" id="TIGR01413">
    <property type="entry name" value="Dyp_perox_fam"/>
    <property type="match status" value="1"/>
</dbReference>
<evidence type="ECO:0000256" key="4">
    <source>
        <dbReference type="ARBA" id="ARBA00022723"/>
    </source>
</evidence>
<evidence type="ECO:0000256" key="1">
    <source>
        <dbReference type="ARBA" id="ARBA00001970"/>
    </source>
</evidence>
<dbReference type="GO" id="GO:0005829">
    <property type="term" value="C:cytosol"/>
    <property type="evidence" value="ECO:0007669"/>
    <property type="project" value="TreeGrafter"/>
</dbReference>
<dbReference type="PANTHER" id="PTHR30521:SF4">
    <property type="entry name" value="DEFERROCHELATASE"/>
    <property type="match status" value="1"/>
</dbReference>
<evidence type="ECO:0000256" key="8">
    <source>
        <dbReference type="ARBA" id="ARBA00025737"/>
    </source>
</evidence>
<organism evidence="12 13">
    <name type="scientific">Bacillus fungorum</name>
    <dbReference type="NCBI Taxonomy" id="2039284"/>
    <lineage>
        <taxon>Bacteria</taxon>
        <taxon>Bacillati</taxon>
        <taxon>Bacillota</taxon>
        <taxon>Bacilli</taxon>
        <taxon>Bacillales</taxon>
        <taxon>Bacillaceae</taxon>
        <taxon>Bacillus</taxon>
    </lineage>
</organism>
<dbReference type="PROSITE" id="PS51404">
    <property type="entry name" value="DYP_PEROXIDASE"/>
    <property type="match status" value="1"/>
</dbReference>
<dbReference type="InterPro" id="IPR049509">
    <property type="entry name" value="DyP_N"/>
</dbReference>
<dbReference type="Pfam" id="PF21105">
    <property type="entry name" value="DyP_N"/>
    <property type="match status" value="1"/>
</dbReference>
<feature type="domain" description="Dyp-type peroxidase C-terminal" evidence="10">
    <location>
        <begin position="290"/>
        <end position="476"/>
    </location>
</feature>
<comment type="cofactor">
    <cofactor evidence="1">
        <name>heme b</name>
        <dbReference type="ChEBI" id="CHEBI:60344"/>
    </cofactor>
</comment>
<evidence type="ECO:0000256" key="7">
    <source>
        <dbReference type="ARBA" id="ARBA00023004"/>
    </source>
</evidence>
<evidence type="ECO:0000259" key="11">
    <source>
        <dbReference type="Pfam" id="PF21105"/>
    </source>
</evidence>
<evidence type="ECO:0000256" key="5">
    <source>
        <dbReference type="ARBA" id="ARBA00022729"/>
    </source>
</evidence>
<keyword evidence="13" id="KW-1185">Reference proteome</keyword>
<accession>A0A2G6Q5N0</accession>
<evidence type="ECO:0000259" key="10">
    <source>
        <dbReference type="Pfam" id="PF20628"/>
    </source>
</evidence>
<keyword evidence="3" id="KW-0349">Heme</keyword>
<keyword evidence="6" id="KW-0560">Oxidoreductase</keyword>
<dbReference type="PANTHER" id="PTHR30521">
    <property type="entry name" value="DEFERROCHELATASE/PEROXIDASE"/>
    <property type="match status" value="1"/>
</dbReference>
<feature type="region of interest" description="Disordered" evidence="9">
    <location>
        <begin position="487"/>
        <end position="515"/>
    </location>
</feature>